<evidence type="ECO:0000256" key="9">
    <source>
        <dbReference type="HAMAP-Rule" id="MF_00772"/>
    </source>
</evidence>
<dbReference type="InterPro" id="IPR014048">
    <property type="entry name" value="MethylDNA_cys_MeTrfase_DNA-bd"/>
</dbReference>
<evidence type="ECO:0000256" key="7">
    <source>
        <dbReference type="ARBA" id="ARBA00023204"/>
    </source>
</evidence>
<keyword evidence="5 9" id="KW-0808">Transferase</keyword>
<feature type="domain" description="Methylated-DNA-[protein]-cysteine S-methyltransferase DNA binding" evidence="10">
    <location>
        <begin position="88"/>
        <end position="167"/>
    </location>
</feature>
<dbReference type="AlphaFoldDB" id="A0A2A6E2N9"/>
<dbReference type="GO" id="GO:0003908">
    <property type="term" value="F:methylated-DNA-[protein]-cysteine S-methyltransferase activity"/>
    <property type="evidence" value="ECO:0007669"/>
    <property type="project" value="UniProtKB-UniRule"/>
</dbReference>
<dbReference type="Pfam" id="PF01035">
    <property type="entry name" value="DNA_binding_1"/>
    <property type="match status" value="1"/>
</dbReference>
<gene>
    <name evidence="12" type="ORF">BLM47_02805</name>
</gene>
<evidence type="ECO:0000259" key="10">
    <source>
        <dbReference type="Pfam" id="PF01035"/>
    </source>
</evidence>
<name>A0A2A6E2N9_9BACL</name>
<dbReference type="InterPro" id="IPR036631">
    <property type="entry name" value="MGMT_N_sf"/>
</dbReference>
<dbReference type="NCBIfam" id="TIGR00589">
    <property type="entry name" value="ogt"/>
    <property type="match status" value="1"/>
</dbReference>
<dbReference type="GO" id="GO:0032259">
    <property type="term" value="P:methylation"/>
    <property type="evidence" value="ECO:0007669"/>
    <property type="project" value="UniProtKB-KW"/>
</dbReference>
<evidence type="ECO:0000256" key="2">
    <source>
        <dbReference type="ARBA" id="ARBA00008711"/>
    </source>
</evidence>
<organism evidence="12 13">
    <name type="scientific">Candidatus Reconcilbacillus cellulovorans</name>
    <dbReference type="NCBI Taxonomy" id="1906605"/>
    <lineage>
        <taxon>Bacteria</taxon>
        <taxon>Bacillati</taxon>
        <taxon>Bacillota</taxon>
        <taxon>Bacilli</taxon>
        <taxon>Bacillales</taxon>
        <taxon>Paenibacillaceae</taxon>
        <taxon>Candidatus Reconcilbacillus</taxon>
    </lineage>
</organism>
<proteinExistence type="inferred from homology"/>
<evidence type="ECO:0000256" key="6">
    <source>
        <dbReference type="ARBA" id="ARBA00022763"/>
    </source>
</evidence>
<dbReference type="PANTHER" id="PTHR10815">
    <property type="entry name" value="METHYLATED-DNA--PROTEIN-CYSTEINE METHYLTRANSFERASE"/>
    <property type="match status" value="1"/>
</dbReference>
<dbReference type="InterPro" id="IPR023546">
    <property type="entry name" value="MGMT"/>
</dbReference>
<dbReference type="EC" id="2.1.1.63" evidence="9"/>
<dbReference type="GO" id="GO:0006307">
    <property type="term" value="P:DNA alkylation repair"/>
    <property type="evidence" value="ECO:0007669"/>
    <property type="project" value="UniProtKB-UniRule"/>
</dbReference>
<dbReference type="SUPFAM" id="SSF53155">
    <property type="entry name" value="Methylated DNA-protein cysteine methyltransferase domain"/>
    <property type="match status" value="1"/>
</dbReference>
<comment type="catalytic activity">
    <reaction evidence="8 9">
        <text>a 6-O-methyl-2'-deoxyguanosine in DNA + L-cysteinyl-[protein] = S-methyl-L-cysteinyl-[protein] + a 2'-deoxyguanosine in DNA</text>
        <dbReference type="Rhea" id="RHEA:24000"/>
        <dbReference type="Rhea" id="RHEA-COMP:10131"/>
        <dbReference type="Rhea" id="RHEA-COMP:10132"/>
        <dbReference type="Rhea" id="RHEA-COMP:11367"/>
        <dbReference type="Rhea" id="RHEA-COMP:11368"/>
        <dbReference type="ChEBI" id="CHEBI:29950"/>
        <dbReference type="ChEBI" id="CHEBI:82612"/>
        <dbReference type="ChEBI" id="CHEBI:85445"/>
        <dbReference type="ChEBI" id="CHEBI:85448"/>
        <dbReference type="EC" id="2.1.1.63"/>
    </reaction>
</comment>
<accession>A0A2A6E2N9</accession>
<dbReference type="InterPro" id="IPR036217">
    <property type="entry name" value="MethylDNA_cys_MeTrfase_DNAb"/>
</dbReference>
<dbReference type="Gene3D" id="1.10.10.10">
    <property type="entry name" value="Winged helix-like DNA-binding domain superfamily/Winged helix DNA-binding domain"/>
    <property type="match status" value="1"/>
</dbReference>
<dbReference type="CDD" id="cd06445">
    <property type="entry name" value="ATase"/>
    <property type="match status" value="1"/>
</dbReference>
<dbReference type="Pfam" id="PF02870">
    <property type="entry name" value="Methyltransf_1N"/>
    <property type="match status" value="1"/>
</dbReference>
<dbReference type="PROSITE" id="PS00374">
    <property type="entry name" value="MGMT"/>
    <property type="match status" value="1"/>
</dbReference>
<keyword evidence="3 9" id="KW-0963">Cytoplasm</keyword>
<dbReference type="InterPro" id="IPR001497">
    <property type="entry name" value="MethylDNA_cys_MeTrfase_AS"/>
</dbReference>
<comment type="subcellular location">
    <subcellularLocation>
        <location evidence="9">Cytoplasm</location>
    </subcellularLocation>
</comment>
<dbReference type="Proteomes" id="UP000243688">
    <property type="component" value="Unassembled WGS sequence"/>
</dbReference>
<dbReference type="InterPro" id="IPR008332">
    <property type="entry name" value="MethylG_MeTrfase_N"/>
</dbReference>
<evidence type="ECO:0000313" key="12">
    <source>
        <dbReference type="EMBL" id="PDO11400.1"/>
    </source>
</evidence>
<comment type="function">
    <text evidence="9">Involved in the cellular defense against the biological effects of O6-methylguanine (O6-MeG) and O4-methylthymine (O4-MeT) in DNA. Repairs the methylated nucleobase in DNA by stoichiometrically transferring the methyl group to a cysteine residue in the enzyme. This is a suicide reaction: the enzyme is irreversibly inactivated.</text>
</comment>
<comment type="similarity">
    <text evidence="2 9">Belongs to the MGMT family.</text>
</comment>
<dbReference type="Gene3D" id="3.30.160.70">
    <property type="entry name" value="Methylated DNA-protein cysteine methyltransferase domain"/>
    <property type="match status" value="1"/>
</dbReference>
<evidence type="ECO:0000313" key="13">
    <source>
        <dbReference type="Proteomes" id="UP000243688"/>
    </source>
</evidence>
<sequence>MLLRLARTDSPIGPLLLVRSDAGLCRVDFGEWDECAAELRRWAKRWYGDGVRWREDEDALTEEIRQLREYFAGARRAFDLELDLRGTPFQLAVWRALCGIPYGETRSYGDVARAVGRPKACRAVGAANHVNPVSIVVPCHRVVGADGALVGYGGGLDRKERLLALERANGGDGREVCQH</sequence>
<evidence type="ECO:0000256" key="8">
    <source>
        <dbReference type="ARBA" id="ARBA00049348"/>
    </source>
</evidence>
<comment type="miscellaneous">
    <text evidence="9">This enzyme catalyzes only one turnover and therefore is not strictly catalytic. According to one definition, an enzyme is a biocatalyst that acts repeatedly and over many reaction cycles.</text>
</comment>
<dbReference type="InterPro" id="IPR036388">
    <property type="entry name" value="WH-like_DNA-bd_sf"/>
</dbReference>
<reference evidence="12 13" key="1">
    <citation type="submission" date="2016-12" db="EMBL/GenBank/DDBJ databases">
        <title>Candidatus Reconcilibacillus cellulovorans genome.</title>
        <authorList>
            <person name="Kolinko S."/>
            <person name="Wu Y.-W."/>
            <person name="Tachea F."/>
            <person name="Denzel E."/>
            <person name="Hiras J."/>
            <person name="Baecker N."/>
            <person name="Chan L.J."/>
            <person name="Eichorst S.A."/>
            <person name="Frey D."/>
            <person name="Adams P.D."/>
            <person name="Pray T."/>
            <person name="Tanjore D."/>
            <person name="Petzold C.J."/>
            <person name="Gladden J.M."/>
            <person name="Simmons B.A."/>
            <person name="Singer S.W."/>
        </authorList>
    </citation>
    <scope>NUCLEOTIDE SEQUENCE [LARGE SCALE GENOMIC DNA]</scope>
    <source>
        <strain evidence="12">JTherm</strain>
    </source>
</reference>
<protein>
    <recommendedName>
        <fullName evidence="9">Methylated-DNA--protein-cysteine methyltransferase</fullName>
        <ecNumber evidence="9">2.1.1.63</ecNumber>
    </recommendedName>
    <alternativeName>
        <fullName evidence="9">6-O-methylguanine-DNA methyltransferase</fullName>
        <shortName evidence="9">MGMT</shortName>
    </alternativeName>
    <alternativeName>
        <fullName evidence="9">O-6-methylguanine-DNA-alkyltransferase</fullName>
    </alternativeName>
</protein>
<evidence type="ECO:0000256" key="1">
    <source>
        <dbReference type="ARBA" id="ARBA00001286"/>
    </source>
</evidence>
<evidence type="ECO:0000256" key="3">
    <source>
        <dbReference type="ARBA" id="ARBA00022490"/>
    </source>
</evidence>
<comment type="caution">
    <text evidence="12">The sequence shown here is derived from an EMBL/GenBank/DDBJ whole genome shotgun (WGS) entry which is preliminary data.</text>
</comment>
<evidence type="ECO:0000256" key="4">
    <source>
        <dbReference type="ARBA" id="ARBA00022603"/>
    </source>
</evidence>
<dbReference type="FunFam" id="1.10.10.10:FF:000214">
    <property type="entry name" value="Methylated-DNA--protein-cysteine methyltransferase"/>
    <property type="match status" value="1"/>
</dbReference>
<dbReference type="HAMAP" id="MF_00772">
    <property type="entry name" value="OGT"/>
    <property type="match status" value="1"/>
</dbReference>
<keyword evidence="4 9" id="KW-0489">Methyltransferase</keyword>
<evidence type="ECO:0000259" key="11">
    <source>
        <dbReference type="Pfam" id="PF02870"/>
    </source>
</evidence>
<dbReference type="SUPFAM" id="SSF46767">
    <property type="entry name" value="Methylated DNA-protein cysteine methyltransferase, C-terminal domain"/>
    <property type="match status" value="1"/>
</dbReference>
<dbReference type="PANTHER" id="PTHR10815:SF5">
    <property type="entry name" value="METHYLATED-DNA--PROTEIN-CYSTEINE METHYLTRANSFERASE"/>
    <property type="match status" value="1"/>
</dbReference>
<evidence type="ECO:0000256" key="5">
    <source>
        <dbReference type="ARBA" id="ARBA00022679"/>
    </source>
</evidence>
<keyword evidence="7 9" id="KW-0234">DNA repair</keyword>
<dbReference type="EMBL" id="MOXJ01000003">
    <property type="protein sequence ID" value="PDO11400.1"/>
    <property type="molecule type" value="Genomic_DNA"/>
</dbReference>
<comment type="catalytic activity">
    <reaction evidence="1 9">
        <text>a 4-O-methyl-thymidine in DNA + L-cysteinyl-[protein] = a thymidine in DNA + S-methyl-L-cysteinyl-[protein]</text>
        <dbReference type="Rhea" id="RHEA:53428"/>
        <dbReference type="Rhea" id="RHEA-COMP:10131"/>
        <dbReference type="Rhea" id="RHEA-COMP:10132"/>
        <dbReference type="Rhea" id="RHEA-COMP:13555"/>
        <dbReference type="Rhea" id="RHEA-COMP:13556"/>
        <dbReference type="ChEBI" id="CHEBI:29950"/>
        <dbReference type="ChEBI" id="CHEBI:82612"/>
        <dbReference type="ChEBI" id="CHEBI:137386"/>
        <dbReference type="ChEBI" id="CHEBI:137387"/>
        <dbReference type="EC" id="2.1.1.63"/>
    </reaction>
</comment>
<feature type="active site" description="Nucleophile; methyl group acceptor" evidence="9">
    <location>
        <position position="139"/>
    </location>
</feature>
<feature type="domain" description="Methylguanine DNA methyltransferase ribonuclease-like" evidence="11">
    <location>
        <begin position="8"/>
        <end position="84"/>
    </location>
</feature>
<keyword evidence="6 9" id="KW-0227">DNA damage</keyword>
<dbReference type="GO" id="GO:0005737">
    <property type="term" value="C:cytoplasm"/>
    <property type="evidence" value="ECO:0007669"/>
    <property type="project" value="UniProtKB-SubCell"/>
</dbReference>